<keyword evidence="1" id="KW-0812">Transmembrane</keyword>
<sequence>MATNSRLTPSNRSSSSFSTCYLVFNFTWETILLSIIVAAVTAILYLFLGKKRLAKIGDIPTAIREQKNHQDAKKQN</sequence>
<keyword evidence="1" id="KW-1133">Transmembrane helix</keyword>
<evidence type="ECO:0000313" key="2">
    <source>
        <dbReference type="EMBL" id="ART97758.1"/>
    </source>
</evidence>
<dbReference type="AlphaFoldDB" id="A0AB33C3E2"/>
<organism evidence="2 3">
    <name type="scientific">Lactobacillus gasseri</name>
    <dbReference type="NCBI Taxonomy" id="1596"/>
    <lineage>
        <taxon>Bacteria</taxon>
        <taxon>Bacillati</taxon>
        <taxon>Bacillota</taxon>
        <taxon>Bacilli</taxon>
        <taxon>Lactobacillales</taxon>
        <taxon>Lactobacillaceae</taxon>
        <taxon>Lactobacillus</taxon>
    </lineage>
</organism>
<name>A0AB33C3E2_LACGS</name>
<dbReference type="EMBL" id="CP021427">
    <property type="protein sequence ID" value="ART97758.1"/>
    <property type="molecule type" value="Genomic_DNA"/>
</dbReference>
<accession>A0AB33C3E2</accession>
<keyword evidence="1" id="KW-0472">Membrane</keyword>
<evidence type="ECO:0000256" key="1">
    <source>
        <dbReference type="SAM" id="Phobius"/>
    </source>
</evidence>
<gene>
    <name evidence="2" type="ORF">CCE30_01925</name>
</gene>
<protein>
    <submittedName>
        <fullName evidence="2">Uncharacterized protein</fullName>
    </submittedName>
</protein>
<evidence type="ECO:0000313" key="3">
    <source>
        <dbReference type="Proteomes" id="UP000195798"/>
    </source>
</evidence>
<dbReference type="Proteomes" id="UP000195798">
    <property type="component" value="Chromosome"/>
</dbReference>
<reference evidence="2 3" key="1">
    <citation type="submission" date="2017-05" db="EMBL/GenBank/DDBJ databases">
        <authorList>
            <person name="Oh N.-S."/>
        </authorList>
    </citation>
    <scope>NUCLEOTIDE SEQUENCE [LARGE SCALE GENOMIC DNA]</scope>
    <source>
        <strain evidence="2 3">4M13</strain>
    </source>
</reference>
<proteinExistence type="predicted"/>
<feature type="transmembrane region" description="Helical" evidence="1">
    <location>
        <begin position="31"/>
        <end position="48"/>
    </location>
</feature>